<dbReference type="Gene3D" id="3.40.630.30">
    <property type="match status" value="1"/>
</dbReference>
<accession>A0AAD5YGG3</accession>
<dbReference type="GO" id="GO:0008080">
    <property type="term" value="F:N-acetyltransferase activity"/>
    <property type="evidence" value="ECO:0007669"/>
    <property type="project" value="InterPro"/>
</dbReference>
<keyword evidence="3" id="KW-0012">Acyltransferase</keyword>
<evidence type="ECO:0000256" key="2">
    <source>
        <dbReference type="ARBA" id="ARBA00022679"/>
    </source>
</evidence>
<dbReference type="InterPro" id="IPR016181">
    <property type="entry name" value="Acyl_CoA_acyltransferase"/>
</dbReference>
<dbReference type="SUPFAM" id="SSF55729">
    <property type="entry name" value="Acyl-CoA N-acyltransferases (Nat)"/>
    <property type="match status" value="1"/>
</dbReference>
<dbReference type="PANTHER" id="PTHR13256:SF16">
    <property type="entry name" value="ALPHA_BETA-TUBULIN-N-ACETYLTRANSFERASE 9"/>
    <property type="match status" value="1"/>
</dbReference>
<keyword evidence="2" id="KW-0808">Transferase</keyword>
<reference evidence="5" key="1">
    <citation type="submission" date="2022-07" db="EMBL/GenBank/DDBJ databases">
        <title>Genome Sequence of Physisporinus lineatus.</title>
        <authorList>
            <person name="Buettner E."/>
        </authorList>
    </citation>
    <scope>NUCLEOTIDE SEQUENCE</scope>
    <source>
        <strain evidence="5">VT162</strain>
    </source>
</reference>
<dbReference type="InterPro" id="IPR039135">
    <property type="entry name" value="NAT9-like"/>
</dbReference>
<evidence type="ECO:0000313" key="5">
    <source>
        <dbReference type="EMBL" id="KAJ3480665.1"/>
    </source>
</evidence>
<keyword evidence="6" id="KW-1185">Reference proteome</keyword>
<evidence type="ECO:0000256" key="1">
    <source>
        <dbReference type="ARBA" id="ARBA00009342"/>
    </source>
</evidence>
<dbReference type="PANTHER" id="PTHR13256">
    <property type="entry name" value="N-ACETYLTRANSFERASE 9"/>
    <property type="match status" value="1"/>
</dbReference>
<comment type="similarity">
    <text evidence="1">Belongs to the acetyltransferase family. GNAT subfamily.</text>
</comment>
<evidence type="ECO:0000256" key="3">
    <source>
        <dbReference type="ARBA" id="ARBA00023315"/>
    </source>
</evidence>
<name>A0AAD5YGG3_9APHY</name>
<dbReference type="Proteomes" id="UP001212997">
    <property type="component" value="Unassembled WGS sequence"/>
</dbReference>
<dbReference type="EMBL" id="JANAWD010000362">
    <property type="protein sequence ID" value="KAJ3480665.1"/>
    <property type="molecule type" value="Genomic_DNA"/>
</dbReference>
<feature type="domain" description="N-acetyltransferase" evidence="4">
    <location>
        <begin position="2"/>
        <end position="85"/>
    </location>
</feature>
<dbReference type="AlphaFoldDB" id="A0AAD5YGG3"/>
<evidence type="ECO:0000259" key="4">
    <source>
        <dbReference type="Pfam" id="PF13302"/>
    </source>
</evidence>
<dbReference type="Pfam" id="PF13302">
    <property type="entry name" value="Acetyltransf_3"/>
    <property type="match status" value="1"/>
</dbReference>
<proteinExistence type="inferred from homology"/>
<sequence>MIGDVNLFLKGLPNEEDFEAEVEIMIAEPVYRGRGLGLLALQLMLSYATSPHSSPPLPISPTALVCRIGESNARSRQLFEKLGFVMTKKVDVFQEIELRFRGMPDHWVAGSVRPYVHSEYNSDWYHSGFLVFLGDS</sequence>
<comment type="caution">
    <text evidence="5">The sequence shown here is derived from an EMBL/GenBank/DDBJ whole genome shotgun (WGS) entry which is preliminary data.</text>
</comment>
<dbReference type="InterPro" id="IPR000182">
    <property type="entry name" value="GNAT_dom"/>
</dbReference>
<organism evidence="5 6">
    <name type="scientific">Meripilus lineatus</name>
    <dbReference type="NCBI Taxonomy" id="2056292"/>
    <lineage>
        <taxon>Eukaryota</taxon>
        <taxon>Fungi</taxon>
        <taxon>Dikarya</taxon>
        <taxon>Basidiomycota</taxon>
        <taxon>Agaricomycotina</taxon>
        <taxon>Agaricomycetes</taxon>
        <taxon>Polyporales</taxon>
        <taxon>Meripilaceae</taxon>
        <taxon>Meripilus</taxon>
    </lineage>
</organism>
<gene>
    <name evidence="5" type="ORF">NLI96_g8182</name>
</gene>
<evidence type="ECO:0000313" key="6">
    <source>
        <dbReference type="Proteomes" id="UP001212997"/>
    </source>
</evidence>
<protein>
    <recommendedName>
        <fullName evidence="4">N-acetyltransferase domain-containing protein</fullName>
    </recommendedName>
</protein>